<dbReference type="Gene3D" id="1.20.20.20">
    <property type="entry name" value="Haemophore, haem-binding domain"/>
    <property type="match status" value="1"/>
</dbReference>
<dbReference type="GO" id="GO:0020037">
    <property type="term" value="F:heme binding"/>
    <property type="evidence" value="ECO:0007669"/>
    <property type="project" value="InterPro"/>
</dbReference>
<keyword evidence="1" id="KW-0732">Signal</keyword>
<evidence type="ECO:0000313" key="3">
    <source>
        <dbReference type="EMBL" id="VEG52228.1"/>
    </source>
</evidence>
<dbReference type="Proteomes" id="UP000279306">
    <property type="component" value="Chromosome"/>
</dbReference>
<dbReference type="Pfam" id="PF16525">
    <property type="entry name" value="MHB"/>
    <property type="match status" value="1"/>
</dbReference>
<keyword evidence="4" id="KW-1185">Reference proteome</keyword>
<gene>
    <name evidence="3" type="ORF">NCTC10437_01345</name>
</gene>
<feature type="domain" description="Haemophore haem-binding" evidence="2">
    <location>
        <begin position="41"/>
        <end position="117"/>
    </location>
</feature>
<evidence type="ECO:0000313" key="4">
    <source>
        <dbReference type="Proteomes" id="UP000279306"/>
    </source>
</evidence>
<dbReference type="InterPro" id="IPR038378">
    <property type="entry name" value="MHB_sf"/>
</dbReference>
<feature type="chain" id="PRO_5018621511" evidence="1">
    <location>
        <begin position="38"/>
        <end position="117"/>
    </location>
</feature>
<evidence type="ECO:0000256" key="1">
    <source>
        <dbReference type="SAM" id="SignalP"/>
    </source>
</evidence>
<dbReference type="STRING" id="1791.GCA_001049355_00298"/>
<feature type="signal peptide" evidence="1">
    <location>
        <begin position="1"/>
        <end position="37"/>
    </location>
</feature>
<sequence>MSNLTEEKDMSIPVRSMLAAVLSACAVALGTAVPAAAQPPPNCTSADMSGVMTGVMAATTAYLYTHPPVNDFFSTLKGRSPEDRRAALETFMTANPQVRAELQGIRQPMTDFRNRCG</sequence>
<reference evidence="3 4" key="1">
    <citation type="submission" date="2018-12" db="EMBL/GenBank/DDBJ databases">
        <authorList>
            <consortium name="Pathogen Informatics"/>
        </authorList>
    </citation>
    <scope>NUCLEOTIDE SEQUENCE [LARGE SCALE GENOMIC DNA]</scope>
    <source>
        <strain evidence="3 4">NCTC10437</strain>
    </source>
</reference>
<dbReference type="AlphaFoldDB" id="A0A3S4RNP8"/>
<proteinExistence type="predicted"/>
<organism evidence="3 4">
    <name type="scientific">Mycolicibacterium aurum</name>
    <name type="common">Mycobacterium aurum</name>
    <dbReference type="NCBI Taxonomy" id="1791"/>
    <lineage>
        <taxon>Bacteria</taxon>
        <taxon>Bacillati</taxon>
        <taxon>Actinomycetota</taxon>
        <taxon>Actinomycetes</taxon>
        <taxon>Mycobacteriales</taxon>
        <taxon>Mycobacteriaceae</taxon>
        <taxon>Mycolicibacterium</taxon>
    </lineage>
</organism>
<dbReference type="KEGG" id="mauu:NCTC10437_01345"/>
<evidence type="ECO:0000259" key="2">
    <source>
        <dbReference type="Pfam" id="PF16525"/>
    </source>
</evidence>
<protein>
    <submittedName>
        <fullName evidence="3">Membrane protein</fullName>
    </submittedName>
</protein>
<name>A0A3S4RNP8_MYCAU</name>
<dbReference type="EMBL" id="LR134356">
    <property type="protein sequence ID" value="VEG52228.1"/>
    <property type="molecule type" value="Genomic_DNA"/>
</dbReference>
<dbReference type="InterPro" id="IPR032407">
    <property type="entry name" value="MHB"/>
</dbReference>
<accession>A0A3S4RNP8</accession>
<dbReference type="NCBIfam" id="TIGR04529">
    <property type="entry name" value="MTB_hemophore"/>
    <property type="match status" value="1"/>
</dbReference>